<dbReference type="OrthoDB" id="4807076at2"/>
<dbReference type="PRINTS" id="PR00598">
    <property type="entry name" value="HTHMARR"/>
</dbReference>
<name>A0A369UXB9_9ACTN</name>
<dbReference type="PANTHER" id="PTHR33164">
    <property type="entry name" value="TRANSCRIPTIONAL REGULATOR, MARR FAMILY"/>
    <property type="match status" value="1"/>
</dbReference>
<sequence>MQMAERAAPTLDLHGLTFNTAYALWVIDPDEPAPSMKTVASRLHCNAPNLTFLCDQLDSRGYIRRVPCEHDRRQRVIELTEAGRTVRARVTEAILNVSPLRAVSHEELQQIRGILDGALERAQADD</sequence>
<dbReference type="GO" id="GO:0003700">
    <property type="term" value="F:DNA-binding transcription factor activity"/>
    <property type="evidence" value="ECO:0007669"/>
    <property type="project" value="InterPro"/>
</dbReference>
<proteinExistence type="predicted"/>
<reference evidence="2 3" key="1">
    <citation type="submission" date="2018-07" db="EMBL/GenBank/DDBJ databases">
        <title>Genome guided investigation of antibiotics producing actinomycetales strain isolated from a Macau mangrove ecosystem.</title>
        <authorList>
            <person name="Hu D."/>
        </authorList>
    </citation>
    <scope>NUCLEOTIDE SEQUENCE [LARGE SCALE GENOMIC DNA]</scope>
    <source>
        <strain evidence="2 3">2297</strain>
    </source>
</reference>
<dbReference type="InterPro" id="IPR036388">
    <property type="entry name" value="WH-like_DNA-bd_sf"/>
</dbReference>
<dbReference type="SUPFAM" id="SSF46785">
    <property type="entry name" value="Winged helix' DNA-binding domain"/>
    <property type="match status" value="1"/>
</dbReference>
<accession>A0A369UXB9</accession>
<comment type="caution">
    <text evidence="2">The sequence shown here is derived from an EMBL/GenBank/DDBJ whole genome shotgun (WGS) entry which is preliminary data.</text>
</comment>
<dbReference type="Gene3D" id="1.10.10.10">
    <property type="entry name" value="Winged helix-like DNA-binding domain superfamily/Winged helix DNA-binding domain"/>
    <property type="match status" value="1"/>
</dbReference>
<dbReference type="InterPro" id="IPR039422">
    <property type="entry name" value="MarR/SlyA-like"/>
</dbReference>
<dbReference type="PROSITE" id="PS50995">
    <property type="entry name" value="HTH_MARR_2"/>
    <property type="match status" value="1"/>
</dbReference>
<dbReference type="InterPro" id="IPR000835">
    <property type="entry name" value="HTH_MarR-typ"/>
</dbReference>
<dbReference type="InterPro" id="IPR036390">
    <property type="entry name" value="WH_DNA-bd_sf"/>
</dbReference>
<gene>
    <name evidence="2" type="ORF">DVZ84_32010</name>
</gene>
<dbReference type="Proteomes" id="UP000253742">
    <property type="component" value="Unassembled WGS sequence"/>
</dbReference>
<evidence type="ECO:0000313" key="3">
    <source>
        <dbReference type="Proteomes" id="UP000253742"/>
    </source>
</evidence>
<feature type="domain" description="HTH marR-type" evidence="1">
    <location>
        <begin position="1"/>
        <end position="120"/>
    </location>
</feature>
<evidence type="ECO:0000259" key="1">
    <source>
        <dbReference type="PROSITE" id="PS50995"/>
    </source>
</evidence>
<protein>
    <submittedName>
        <fullName evidence="2">MarR family transcriptional regulator</fullName>
    </submittedName>
</protein>
<dbReference type="SMART" id="SM00347">
    <property type="entry name" value="HTH_MARR"/>
    <property type="match status" value="1"/>
</dbReference>
<dbReference type="Pfam" id="PF12802">
    <property type="entry name" value="MarR_2"/>
    <property type="match status" value="1"/>
</dbReference>
<dbReference type="PANTHER" id="PTHR33164:SF99">
    <property type="entry name" value="MARR FAMILY REGULATORY PROTEIN"/>
    <property type="match status" value="1"/>
</dbReference>
<dbReference type="GO" id="GO:0006950">
    <property type="term" value="P:response to stress"/>
    <property type="evidence" value="ECO:0007669"/>
    <property type="project" value="TreeGrafter"/>
</dbReference>
<evidence type="ECO:0000313" key="2">
    <source>
        <dbReference type="EMBL" id="RDD85141.1"/>
    </source>
</evidence>
<dbReference type="AlphaFoldDB" id="A0A369UXB9"/>
<dbReference type="EMBL" id="QQBH01000030">
    <property type="protein sequence ID" value="RDD85141.1"/>
    <property type="molecule type" value="Genomic_DNA"/>
</dbReference>
<organism evidence="2 3">
    <name type="scientific">Streptomyces parvulus</name>
    <dbReference type="NCBI Taxonomy" id="146923"/>
    <lineage>
        <taxon>Bacteria</taxon>
        <taxon>Bacillati</taxon>
        <taxon>Actinomycetota</taxon>
        <taxon>Actinomycetes</taxon>
        <taxon>Kitasatosporales</taxon>
        <taxon>Streptomycetaceae</taxon>
        <taxon>Streptomyces</taxon>
    </lineage>
</organism>